<organism evidence="4 5">
    <name type="scientific">Hermanssonia centrifuga</name>
    <dbReference type="NCBI Taxonomy" id="98765"/>
    <lineage>
        <taxon>Eukaryota</taxon>
        <taxon>Fungi</taxon>
        <taxon>Dikarya</taxon>
        <taxon>Basidiomycota</taxon>
        <taxon>Agaricomycotina</taxon>
        <taxon>Agaricomycetes</taxon>
        <taxon>Polyporales</taxon>
        <taxon>Meruliaceae</taxon>
        <taxon>Hermanssonia</taxon>
    </lineage>
</organism>
<feature type="transmembrane region" description="Helical" evidence="2">
    <location>
        <begin position="252"/>
        <end position="277"/>
    </location>
</feature>
<evidence type="ECO:0000259" key="3">
    <source>
        <dbReference type="Pfam" id="PF20153"/>
    </source>
</evidence>
<evidence type="ECO:0000313" key="4">
    <source>
        <dbReference type="EMBL" id="THH01551.1"/>
    </source>
</evidence>
<evidence type="ECO:0000256" key="2">
    <source>
        <dbReference type="SAM" id="Phobius"/>
    </source>
</evidence>
<feature type="transmembrane region" description="Helical" evidence="2">
    <location>
        <begin position="166"/>
        <end position="185"/>
    </location>
</feature>
<keyword evidence="2" id="KW-0812">Transmembrane</keyword>
<dbReference type="InterPro" id="IPR045338">
    <property type="entry name" value="DUF6535"/>
</dbReference>
<proteinExistence type="predicted"/>
<gene>
    <name evidence="4" type="ORF">EW026_g1147</name>
</gene>
<dbReference type="Pfam" id="PF20153">
    <property type="entry name" value="DUF6535"/>
    <property type="match status" value="1"/>
</dbReference>
<keyword evidence="5" id="KW-1185">Reference proteome</keyword>
<feature type="domain" description="DUF6535" evidence="3">
    <location>
        <begin position="65"/>
        <end position="245"/>
    </location>
</feature>
<feature type="transmembrane region" description="Helical" evidence="2">
    <location>
        <begin position="330"/>
        <end position="354"/>
    </location>
</feature>
<feature type="transmembrane region" description="Helical" evidence="2">
    <location>
        <begin position="90"/>
        <end position="112"/>
    </location>
</feature>
<accession>A0A4S4KT91</accession>
<keyword evidence="2" id="KW-0472">Membrane</keyword>
<evidence type="ECO:0000313" key="5">
    <source>
        <dbReference type="Proteomes" id="UP000309038"/>
    </source>
</evidence>
<feature type="transmembrane region" description="Helical" evidence="2">
    <location>
        <begin position="301"/>
        <end position="324"/>
    </location>
</feature>
<name>A0A4S4KT91_9APHY</name>
<feature type="region of interest" description="Disordered" evidence="1">
    <location>
        <begin position="1"/>
        <end position="20"/>
    </location>
</feature>
<comment type="caution">
    <text evidence="4">The sequence shown here is derived from an EMBL/GenBank/DDBJ whole genome shotgun (WGS) entry which is preliminary data.</text>
</comment>
<protein>
    <recommendedName>
        <fullName evidence="3">DUF6535 domain-containing protein</fullName>
    </recommendedName>
</protein>
<keyword evidence="2" id="KW-1133">Transmembrane helix</keyword>
<dbReference type="AlphaFoldDB" id="A0A4S4KT91"/>
<dbReference type="EMBL" id="SGPJ01000021">
    <property type="protein sequence ID" value="THH01551.1"/>
    <property type="molecule type" value="Genomic_DNA"/>
</dbReference>
<evidence type="ECO:0000256" key="1">
    <source>
        <dbReference type="SAM" id="MobiDB-lite"/>
    </source>
</evidence>
<dbReference type="Proteomes" id="UP000309038">
    <property type="component" value="Unassembled WGS sequence"/>
</dbReference>
<sequence>MEHTIQNENQPVFLTANSGPESPATCRQAKGLISEFPSTGVTEKPSCGCCTGSHSKESTEEPDGWKVLLEAMEQADQKTLDRWKAEMDSLLIFAGLLSAVVTAFTVESYQWLTDDPASTSVILLAQISEKMNSFSVGHSFINTTLSNPPSPDISGFSVPDAVMINILWILSLTFSLIAAFFSLAVQQWLRHIPLPEDMTIRQSIRLRQFRQSGLAHWRVPMIVSFLPILVQVAVILFLIGLLYLLRPLNREIGLAFTMVAGSLLASFTVTAFLPFYYRDCPYKSSVFPTILYIIQPIAKCILYFVLFGVYIVATSIIFTIYLGACAMVMALWVPIATFVVLFSVVSILCLAIAVSFDHIGVCLRTVFSPITRRWRTVPQKLQGEFKPPISPIRHYLRSLPTLILSLSIQYFSALARHVFTSGGTQNEDGSEPWWSRVIKLLERLYEARKDKQEMVNNKFGDPDKLWLNLELKRIMLDSHLLDKLDESALASAPLTVARSDSSFIIVQKCLKDLEPTRHRALCAFKWASHHLGVVSFENEMCKYSRYSRINPSLLEKVDEAFAGRFRDILWEALPTDWSKWDVREDRNSLLGMLILLMEINAKFRHDDPDYPKFVKDYIDLLMKIIQAQDDLSLVLTNARRYVSGYVPTALFYEGCVRYKYIFKDEDATYAVKWAHTQLSTEYGECNLSVLELVLASCAIALIAITQSQNETFVTGSCQQLVPALRVYLDSNRQSIKFRANECAAKNRLHVRLVFQHAMSSICDSLSKLSGSRRHSDACADGSHNELNAHDDADAIRSDLANMLQEQEVFNDVLWKIKFPDGVPIPRQRASRHMQWSPHPVSDEI</sequence>
<reference evidence="4 5" key="1">
    <citation type="submission" date="2019-02" db="EMBL/GenBank/DDBJ databases">
        <title>Genome sequencing of the rare red list fungi Phlebia centrifuga.</title>
        <authorList>
            <person name="Buettner E."/>
            <person name="Kellner H."/>
        </authorList>
    </citation>
    <scope>NUCLEOTIDE SEQUENCE [LARGE SCALE GENOMIC DNA]</scope>
    <source>
        <strain evidence="4 5">DSM 108282</strain>
    </source>
</reference>
<feature type="transmembrane region" description="Helical" evidence="2">
    <location>
        <begin position="219"/>
        <end position="246"/>
    </location>
</feature>